<evidence type="ECO:0000259" key="1">
    <source>
        <dbReference type="PROSITE" id="PS51819"/>
    </source>
</evidence>
<name>A0A517NSL1_9BACT</name>
<sequence>MQVCELNHVAIHVQDVAASVAFYRDGLCLSVLDRPAFDFPGAWFRLGQTQELHLIGDREQPVHSHHRGGHFALVVTELDSWEQHLDQYGAIRLERKTRPDGALQTFVQDPDGHWIELCVPPKSANG</sequence>
<dbReference type="InterPro" id="IPR004360">
    <property type="entry name" value="Glyas_Fos-R_dOase_dom"/>
</dbReference>
<dbReference type="InterPro" id="IPR029068">
    <property type="entry name" value="Glyas_Bleomycin-R_OHBP_Dase"/>
</dbReference>
<protein>
    <submittedName>
        <fullName evidence="2">Fosfomycin resistance protein FosB</fullName>
    </submittedName>
</protein>
<dbReference type="InterPro" id="IPR050383">
    <property type="entry name" value="GlyoxalaseI/FosfomycinResist"/>
</dbReference>
<dbReference type="Gene3D" id="3.10.180.10">
    <property type="entry name" value="2,3-Dihydroxybiphenyl 1,2-Dioxygenase, domain 1"/>
    <property type="match status" value="1"/>
</dbReference>
<dbReference type="PANTHER" id="PTHR21366:SF22">
    <property type="entry name" value="VOC DOMAIN-CONTAINING PROTEIN"/>
    <property type="match status" value="1"/>
</dbReference>
<keyword evidence="3" id="KW-1185">Reference proteome</keyword>
<dbReference type="InterPro" id="IPR037523">
    <property type="entry name" value="VOC_core"/>
</dbReference>
<reference evidence="2 3" key="1">
    <citation type="submission" date="2019-02" db="EMBL/GenBank/DDBJ databases">
        <title>Deep-cultivation of Planctomycetes and their phenomic and genomic characterization uncovers novel biology.</title>
        <authorList>
            <person name="Wiegand S."/>
            <person name="Jogler M."/>
            <person name="Boedeker C."/>
            <person name="Pinto D."/>
            <person name="Vollmers J."/>
            <person name="Rivas-Marin E."/>
            <person name="Kohn T."/>
            <person name="Peeters S.H."/>
            <person name="Heuer A."/>
            <person name="Rast P."/>
            <person name="Oberbeckmann S."/>
            <person name="Bunk B."/>
            <person name="Jeske O."/>
            <person name="Meyerdierks A."/>
            <person name="Storesund J.E."/>
            <person name="Kallscheuer N."/>
            <person name="Luecker S."/>
            <person name="Lage O.M."/>
            <person name="Pohl T."/>
            <person name="Merkel B.J."/>
            <person name="Hornburger P."/>
            <person name="Mueller R.-W."/>
            <person name="Bruemmer F."/>
            <person name="Labrenz M."/>
            <person name="Spormann A.M."/>
            <person name="Op den Camp H."/>
            <person name="Overmann J."/>
            <person name="Amann R."/>
            <person name="Jetten M.S.M."/>
            <person name="Mascher T."/>
            <person name="Medema M.H."/>
            <person name="Devos D.P."/>
            <person name="Kaster A.-K."/>
            <person name="Ovreas L."/>
            <person name="Rohde M."/>
            <person name="Galperin M.Y."/>
            <person name="Jogler C."/>
        </authorList>
    </citation>
    <scope>NUCLEOTIDE SEQUENCE [LARGE SCALE GENOMIC DNA]</scope>
    <source>
        <strain evidence="2 3">K23_9</strain>
    </source>
</reference>
<dbReference type="SUPFAM" id="SSF54593">
    <property type="entry name" value="Glyoxalase/Bleomycin resistance protein/Dihydroxybiphenyl dioxygenase"/>
    <property type="match status" value="1"/>
</dbReference>
<dbReference type="PANTHER" id="PTHR21366">
    <property type="entry name" value="GLYOXALASE FAMILY PROTEIN"/>
    <property type="match status" value="1"/>
</dbReference>
<dbReference type="RefSeq" id="WP_145417630.1">
    <property type="nucleotide sequence ID" value="NZ_CP036526.1"/>
</dbReference>
<feature type="domain" description="VOC" evidence="1">
    <location>
        <begin position="5"/>
        <end position="120"/>
    </location>
</feature>
<evidence type="ECO:0000313" key="2">
    <source>
        <dbReference type="EMBL" id="QDT10095.1"/>
    </source>
</evidence>
<dbReference type="EMBL" id="CP036526">
    <property type="protein sequence ID" value="QDT10095.1"/>
    <property type="molecule type" value="Genomic_DNA"/>
</dbReference>
<organism evidence="2 3">
    <name type="scientific">Stieleria marina</name>
    <dbReference type="NCBI Taxonomy" id="1930275"/>
    <lineage>
        <taxon>Bacteria</taxon>
        <taxon>Pseudomonadati</taxon>
        <taxon>Planctomycetota</taxon>
        <taxon>Planctomycetia</taxon>
        <taxon>Pirellulales</taxon>
        <taxon>Pirellulaceae</taxon>
        <taxon>Stieleria</taxon>
    </lineage>
</organism>
<accession>A0A517NSL1</accession>
<dbReference type="AlphaFoldDB" id="A0A517NSL1"/>
<dbReference type="Pfam" id="PF00903">
    <property type="entry name" value="Glyoxalase"/>
    <property type="match status" value="1"/>
</dbReference>
<proteinExistence type="predicted"/>
<dbReference type="OrthoDB" id="9800322at2"/>
<gene>
    <name evidence="2" type="ORF">K239x_20490</name>
</gene>
<dbReference type="PROSITE" id="PS51819">
    <property type="entry name" value="VOC"/>
    <property type="match status" value="1"/>
</dbReference>
<dbReference type="Proteomes" id="UP000319817">
    <property type="component" value="Chromosome"/>
</dbReference>
<evidence type="ECO:0000313" key="3">
    <source>
        <dbReference type="Proteomes" id="UP000319817"/>
    </source>
</evidence>